<evidence type="ECO:0000259" key="1">
    <source>
        <dbReference type="Pfam" id="PF07238"/>
    </source>
</evidence>
<evidence type="ECO:0000313" key="2">
    <source>
        <dbReference type="EMBL" id="TLS67501.1"/>
    </source>
</evidence>
<dbReference type="SUPFAM" id="SSF141371">
    <property type="entry name" value="PilZ domain-like"/>
    <property type="match status" value="1"/>
</dbReference>
<sequence length="353" mass="40099">MNSANLMQKKLPALLAKELPGIEPSILQQVADVIIGRQISCSIDQLVTSLLASNIGVGQLVAALLRCEWISVQQLIATHGSEESDARQVERFSRSIEHFNSLQEAIITAADRNWRESMDVESRDEELEDCHHEWLQSGRVYLHNYFEEMPVSTRARFIEYSDGILWMEANDNLARVFCVSPRMNSALISTPDRMYNFHVRAQRFEQGRVGARIGAIERAERERRRDLRVRLDTPLKVVLKTEIHQLQAEIIDISCGGIGIRIRGSKLVTDSAVLCSFGITGNVHFDDLAGLVCWESVTGAWFRAGIELKSDSSQRQALYRQVFAEEQKIIKRLRLFDMPWWMKEGTDEPAPGS</sequence>
<organism evidence="2 3">
    <name type="scientific">Mariprofundus erugo</name>
    <dbReference type="NCBI Taxonomy" id="2528639"/>
    <lineage>
        <taxon>Bacteria</taxon>
        <taxon>Pseudomonadati</taxon>
        <taxon>Pseudomonadota</taxon>
        <taxon>Candidatius Mariprofundia</taxon>
        <taxon>Mariprofundales</taxon>
        <taxon>Mariprofundaceae</taxon>
        <taxon>Mariprofundus</taxon>
    </lineage>
</organism>
<name>A0A5R9GM65_9PROT</name>
<gene>
    <name evidence="2" type="ORF">FEF65_06160</name>
</gene>
<proteinExistence type="predicted"/>
<protein>
    <submittedName>
        <fullName evidence="2">PilZ domain-containing protein</fullName>
    </submittedName>
</protein>
<feature type="domain" description="PilZ" evidence="1">
    <location>
        <begin position="222"/>
        <end position="323"/>
    </location>
</feature>
<dbReference type="InterPro" id="IPR009875">
    <property type="entry name" value="PilZ_domain"/>
</dbReference>
<dbReference type="AlphaFoldDB" id="A0A5R9GM65"/>
<dbReference type="Proteomes" id="UP000306585">
    <property type="component" value="Unassembled WGS sequence"/>
</dbReference>
<dbReference type="Pfam" id="PF07238">
    <property type="entry name" value="PilZ"/>
    <property type="match status" value="1"/>
</dbReference>
<dbReference type="RefSeq" id="WP_138238937.1">
    <property type="nucleotide sequence ID" value="NZ_VBRY01000005.1"/>
</dbReference>
<dbReference type="GO" id="GO:0035438">
    <property type="term" value="F:cyclic-di-GMP binding"/>
    <property type="evidence" value="ECO:0007669"/>
    <property type="project" value="InterPro"/>
</dbReference>
<dbReference type="EMBL" id="VBRY01000005">
    <property type="protein sequence ID" value="TLS67501.1"/>
    <property type="molecule type" value="Genomic_DNA"/>
</dbReference>
<evidence type="ECO:0000313" key="3">
    <source>
        <dbReference type="Proteomes" id="UP000306585"/>
    </source>
</evidence>
<dbReference type="Gene3D" id="2.40.10.220">
    <property type="entry name" value="predicted glycosyltransferase like domains"/>
    <property type="match status" value="1"/>
</dbReference>
<dbReference type="OrthoDB" id="10006650at2"/>
<accession>A0A5R9GM65</accession>
<keyword evidence="3" id="KW-1185">Reference proteome</keyword>
<comment type="caution">
    <text evidence="2">The sequence shown here is derived from an EMBL/GenBank/DDBJ whole genome shotgun (WGS) entry which is preliminary data.</text>
</comment>
<reference evidence="2 3" key="1">
    <citation type="journal article" date="2019" name="Appl. Environ. Microbiol.">
        <title>Environmental Evidence and Genomic Insight of Iron-oxidizing Bacteria Preference Towards More Corrosion Resistant Stainless Steel at Higher Salinities.</title>
        <authorList>
            <person name="Garrison C.E."/>
            <person name="Price K.A."/>
            <person name="Field E.K."/>
        </authorList>
    </citation>
    <scope>NUCLEOTIDE SEQUENCE [LARGE SCALE GENOMIC DNA]</scope>
    <source>
        <strain evidence="2 3">P3</strain>
    </source>
</reference>